<evidence type="ECO:0000256" key="4">
    <source>
        <dbReference type="ARBA" id="ARBA00022598"/>
    </source>
</evidence>
<feature type="binding site" evidence="12">
    <location>
        <begin position="151"/>
        <end position="152"/>
    </location>
    <ligand>
        <name>UDP-N-acetyl-alpha-D-muramoyl-L-alanyl-D-glutamate</name>
        <dbReference type="ChEBI" id="CHEBI:83900"/>
    </ligand>
</feature>
<evidence type="ECO:0000256" key="9">
    <source>
        <dbReference type="ARBA" id="ARBA00022984"/>
    </source>
</evidence>
<dbReference type="NCBIfam" id="TIGR01085">
    <property type="entry name" value="murE"/>
    <property type="match status" value="1"/>
</dbReference>
<dbReference type="InterPro" id="IPR004101">
    <property type="entry name" value="Mur_ligase_C"/>
</dbReference>
<dbReference type="PANTHER" id="PTHR23135:SF4">
    <property type="entry name" value="UDP-N-ACETYLMURAMOYL-L-ALANYL-D-GLUTAMATE--2,6-DIAMINOPIMELATE LIGASE MURE HOMOLOG, CHLOROPLASTIC"/>
    <property type="match status" value="1"/>
</dbReference>
<keyword evidence="9 12" id="KW-0573">Peptidoglycan synthesis</keyword>
<feature type="domain" description="Mur ligase central" evidence="16">
    <location>
        <begin position="107"/>
        <end position="309"/>
    </location>
</feature>
<dbReference type="Gene3D" id="3.40.1390.10">
    <property type="entry name" value="MurE/MurF, N-terminal domain"/>
    <property type="match status" value="1"/>
</dbReference>
<evidence type="ECO:0000256" key="11">
    <source>
        <dbReference type="ARBA" id="ARBA00023316"/>
    </source>
</evidence>
<dbReference type="GO" id="GO:0004326">
    <property type="term" value="F:tetrahydrofolylpolyglutamate synthase activity"/>
    <property type="evidence" value="ECO:0007669"/>
    <property type="project" value="InterPro"/>
</dbReference>
<comment type="pathway">
    <text evidence="1 12 13">Cell wall biogenesis; peptidoglycan biosynthesis.</text>
</comment>
<accession>A0A7I8D7K1</accession>
<feature type="modified residue" description="N6-carboxylysine" evidence="12">
    <location>
        <position position="220"/>
    </location>
</feature>
<keyword evidence="4 12" id="KW-0436">Ligase</keyword>
<keyword evidence="10 12" id="KW-0131">Cell cycle</keyword>
<comment type="cofactor">
    <cofactor evidence="12">
        <name>Mg(2+)</name>
        <dbReference type="ChEBI" id="CHEBI:18420"/>
    </cofactor>
</comment>
<dbReference type="InterPro" id="IPR035911">
    <property type="entry name" value="MurE/MurF_N"/>
</dbReference>
<keyword evidence="7 12" id="KW-0067">ATP-binding</keyword>
<evidence type="ECO:0000256" key="10">
    <source>
        <dbReference type="ARBA" id="ARBA00023306"/>
    </source>
</evidence>
<dbReference type="PROSITE" id="PS01011">
    <property type="entry name" value="FOLYLPOLYGLU_SYNT_1"/>
    <property type="match status" value="1"/>
</dbReference>
<dbReference type="GO" id="GO:0000287">
    <property type="term" value="F:magnesium ion binding"/>
    <property type="evidence" value="ECO:0007669"/>
    <property type="project" value="UniProtKB-UniRule"/>
</dbReference>
<dbReference type="EMBL" id="AP023321">
    <property type="protein sequence ID" value="BCI61469.1"/>
    <property type="molecule type" value="Genomic_DNA"/>
</dbReference>
<dbReference type="InterPro" id="IPR000713">
    <property type="entry name" value="Mur_ligase_N"/>
</dbReference>
<comment type="similarity">
    <text evidence="2 12">Belongs to the MurCDEF family. MurE subfamily.</text>
</comment>
<dbReference type="InterPro" id="IPR036565">
    <property type="entry name" value="Mur-like_cat_sf"/>
</dbReference>
<feature type="binding site" evidence="12">
    <location>
        <position position="150"/>
    </location>
    <ligand>
        <name>UDP-N-acetyl-alpha-D-muramoyl-L-alanyl-D-glutamate</name>
        <dbReference type="ChEBI" id="CHEBI:83900"/>
    </ligand>
</feature>
<comment type="PTM">
    <text evidence="12">Carboxylation is probably crucial for Mg(2+) binding and, consequently, for the gamma-phosphate positioning of ATP.</text>
</comment>
<dbReference type="InterPro" id="IPR036615">
    <property type="entry name" value="Mur_ligase_C_dom_sf"/>
</dbReference>
<evidence type="ECO:0000256" key="8">
    <source>
        <dbReference type="ARBA" id="ARBA00022960"/>
    </source>
</evidence>
<gene>
    <name evidence="17" type="primary">murE2</name>
    <name evidence="12" type="synonym">murE</name>
    <name evidence="17" type="ORF">C12CBH8_21080</name>
</gene>
<reference evidence="18" key="1">
    <citation type="submission" date="2020-07" db="EMBL/GenBank/DDBJ databases">
        <title>Complete genome sequencing of Clostridia bacterium strain 12CBH8.</title>
        <authorList>
            <person name="Sakamoto M."/>
            <person name="Murakami T."/>
            <person name="Mori H."/>
        </authorList>
    </citation>
    <scope>NUCLEOTIDE SEQUENCE [LARGE SCALE GENOMIC DNA]</scope>
    <source>
        <strain evidence="18">12CBH8</strain>
    </source>
</reference>
<evidence type="ECO:0000259" key="14">
    <source>
        <dbReference type="Pfam" id="PF01225"/>
    </source>
</evidence>
<keyword evidence="11 12" id="KW-0961">Cell wall biogenesis/degradation</keyword>
<evidence type="ECO:0000256" key="1">
    <source>
        <dbReference type="ARBA" id="ARBA00004752"/>
    </source>
</evidence>
<evidence type="ECO:0000256" key="5">
    <source>
        <dbReference type="ARBA" id="ARBA00022618"/>
    </source>
</evidence>
<dbReference type="Gene3D" id="3.90.190.20">
    <property type="entry name" value="Mur ligase, C-terminal domain"/>
    <property type="match status" value="1"/>
</dbReference>
<feature type="binding site" evidence="12">
    <location>
        <position position="29"/>
    </location>
    <ligand>
        <name>UDP-N-acetyl-alpha-D-muramoyl-L-alanyl-D-glutamate</name>
        <dbReference type="ChEBI" id="CHEBI:83900"/>
    </ligand>
</feature>
<dbReference type="GO" id="GO:0071555">
    <property type="term" value="P:cell wall organization"/>
    <property type="evidence" value="ECO:0007669"/>
    <property type="project" value="UniProtKB-KW"/>
</dbReference>
<dbReference type="GO" id="GO:0051301">
    <property type="term" value="P:cell division"/>
    <property type="evidence" value="ECO:0007669"/>
    <property type="project" value="UniProtKB-KW"/>
</dbReference>
<dbReference type="Pfam" id="PF08245">
    <property type="entry name" value="Mur_ligase_M"/>
    <property type="match status" value="1"/>
</dbReference>
<dbReference type="HAMAP" id="MF_00208">
    <property type="entry name" value="MurE"/>
    <property type="match status" value="1"/>
</dbReference>
<comment type="subcellular location">
    <subcellularLocation>
        <location evidence="12 13">Cytoplasm</location>
    </subcellularLocation>
</comment>
<evidence type="ECO:0000259" key="15">
    <source>
        <dbReference type="Pfam" id="PF02875"/>
    </source>
</evidence>
<sequence>MKFVRLLEQAGFPACCSPDREVEALCYDSRKAASDNAFVALCGTVSDGHAFVQSAYDNGCRAFVVQRPVTLPSDADIVQVPDTRAALASLSACLFEHPATRIKTIGITGTKGKTSVAHLIRHMLDETGHKAGLIGTTGIRFGDVVRKTVNTTPESYELQRALSDMEKADCQYACVEVSSQGLMTHRVDGLPFEIGIFTNLSPDHIGPGEHSSFEEYMGWKAQLFRRCRIGILNRDDAHFADMAKDSTCVIRTFGMNDQADYWADDVQLLREPGFLGVGFTCHTPADSFPVRLPQPGRFSVYNALAAIGAGCELGIPLSQIATVLAGAVIPGRIQLIPALPYCTIVVDYAHNELSLRSILTTLREYHPRRLICLFGSVGGRTQLRRQTLAHAAAQLADFSILTSDNPDFEDPVAILEDIEQGMSAAKGHFISIPDRGDAIRYAVDMAKPGDMILLAGKGHEDYQLIRGERIPFCERDVVEEAARQRLSRESSGKS</sequence>
<dbReference type="KEGG" id="sman:C12CBH8_21080"/>
<dbReference type="UniPathway" id="UPA00219"/>
<evidence type="ECO:0000256" key="13">
    <source>
        <dbReference type="RuleBase" id="RU004135"/>
    </source>
</evidence>
<proteinExistence type="inferred from homology"/>
<dbReference type="GO" id="GO:0005737">
    <property type="term" value="C:cytoplasm"/>
    <property type="evidence" value="ECO:0007669"/>
    <property type="project" value="UniProtKB-SubCell"/>
</dbReference>
<comment type="function">
    <text evidence="12">Catalyzes the addition of an amino acid to the nucleotide precursor UDP-N-acetylmuramoyl-L-alanyl-D-glutamate (UMAG) in the biosynthesis of bacterial cell-wall peptidoglycan.</text>
</comment>
<evidence type="ECO:0000313" key="17">
    <source>
        <dbReference type="EMBL" id="BCI61469.1"/>
    </source>
</evidence>
<dbReference type="Pfam" id="PF02875">
    <property type="entry name" value="Mur_ligase_C"/>
    <property type="match status" value="1"/>
</dbReference>
<evidence type="ECO:0000256" key="12">
    <source>
        <dbReference type="HAMAP-Rule" id="MF_00208"/>
    </source>
</evidence>
<dbReference type="PANTHER" id="PTHR23135">
    <property type="entry name" value="MUR LIGASE FAMILY MEMBER"/>
    <property type="match status" value="1"/>
</dbReference>
<dbReference type="InterPro" id="IPR013221">
    <property type="entry name" value="Mur_ligase_cen"/>
</dbReference>
<evidence type="ECO:0000256" key="7">
    <source>
        <dbReference type="ARBA" id="ARBA00022840"/>
    </source>
</evidence>
<dbReference type="GO" id="GO:0005524">
    <property type="term" value="F:ATP binding"/>
    <property type="evidence" value="ECO:0007669"/>
    <property type="project" value="UniProtKB-UniRule"/>
</dbReference>
<feature type="binding site" evidence="12">
    <location>
        <position position="186"/>
    </location>
    <ligand>
        <name>UDP-N-acetyl-alpha-D-muramoyl-L-alanyl-D-glutamate</name>
        <dbReference type="ChEBI" id="CHEBI:83900"/>
    </ligand>
</feature>
<feature type="domain" description="Mur ligase C-terminal" evidence="15">
    <location>
        <begin position="331"/>
        <end position="458"/>
    </location>
</feature>
<protein>
    <recommendedName>
        <fullName evidence="12">UDP-N-acetylmuramyl-tripeptide synthetase</fullName>
        <ecNumber evidence="12">6.3.2.-</ecNumber>
    </recommendedName>
    <alternativeName>
        <fullName evidence="12">UDP-MurNAc-tripeptide synthetase</fullName>
    </alternativeName>
</protein>
<dbReference type="InterPro" id="IPR018109">
    <property type="entry name" value="Folylpolyglutamate_synth_CS"/>
</dbReference>
<dbReference type="Pfam" id="PF01225">
    <property type="entry name" value="Mur_ligase"/>
    <property type="match status" value="1"/>
</dbReference>
<evidence type="ECO:0000256" key="2">
    <source>
        <dbReference type="ARBA" id="ARBA00005898"/>
    </source>
</evidence>
<keyword evidence="6 12" id="KW-0547">Nucleotide-binding</keyword>
<feature type="binding site" evidence="12">
    <location>
        <position position="178"/>
    </location>
    <ligand>
        <name>UDP-N-acetyl-alpha-D-muramoyl-L-alanyl-D-glutamate</name>
        <dbReference type="ChEBI" id="CHEBI:83900"/>
    </ligand>
</feature>
<evidence type="ECO:0000313" key="18">
    <source>
        <dbReference type="Proteomes" id="UP000593890"/>
    </source>
</evidence>
<evidence type="ECO:0000256" key="3">
    <source>
        <dbReference type="ARBA" id="ARBA00022490"/>
    </source>
</evidence>
<dbReference type="Proteomes" id="UP000593890">
    <property type="component" value="Chromosome"/>
</dbReference>
<dbReference type="RefSeq" id="WP_215533218.1">
    <property type="nucleotide sequence ID" value="NZ_AP023321.1"/>
</dbReference>
<dbReference type="NCBIfam" id="NF001126">
    <property type="entry name" value="PRK00139.1-4"/>
    <property type="match status" value="1"/>
</dbReference>
<dbReference type="EC" id="6.3.2.-" evidence="12"/>
<dbReference type="Gene3D" id="3.40.1190.10">
    <property type="entry name" value="Mur-like, catalytic domain"/>
    <property type="match status" value="1"/>
</dbReference>
<dbReference type="AlphaFoldDB" id="A0A7I8D7K1"/>
<organism evidence="17 18">
    <name type="scientific">Solibaculum mannosilyticum</name>
    <dbReference type="NCBI Taxonomy" id="2780922"/>
    <lineage>
        <taxon>Bacteria</taxon>
        <taxon>Bacillati</taxon>
        <taxon>Bacillota</taxon>
        <taxon>Clostridia</taxon>
        <taxon>Eubacteriales</taxon>
        <taxon>Oscillospiraceae</taxon>
        <taxon>Solibaculum</taxon>
    </lineage>
</organism>
<keyword evidence="12" id="KW-0460">Magnesium</keyword>
<name>A0A7I8D7K1_9FIRM</name>
<feature type="domain" description="Mur ligase N-terminal catalytic" evidence="14">
    <location>
        <begin position="22"/>
        <end position="90"/>
    </location>
</feature>
<keyword evidence="5 12" id="KW-0132">Cell division</keyword>
<dbReference type="SUPFAM" id="SSF53623">
    <property type="entry name" value="MurD-like peptide ligases, catalytic domain"/>
    <property type="match status" value="1"/>
</dbReference>
<evidence type="ECO:0000256" key="6">
    <source>
        <dbReference type="ARBA" id="ARBA00022741"/>
    </source>
</evidence>
<dbReference type="SUPFAM" id="SSF63418">
    <property type="entry name" value="MurE/MurF N-terminal domain"/>
    <property type="match status" value="1"/>
</dbReference>
<dbReference type="SUPFAM" id="SSF53244">
    <property type="entry name" value="MurD-like peptide ligases, peptide-binding domain"/>
    <property type="match status" value="1"/>
</dbReference>
<dbReference type="GO" id="GO:0009252">
    <property type="term" value="P:peptidoglycan biosynthetic process"/>
    <property type="evidence" value="ECO:0007669"/>
    <property type="project" value="UniProtKB-UniRule"/>
</dbReference>
<feature type="binding site" evidence="12">
    <location>
        <begin position="109"/>
        <end position="115"/>
    </location>
    <ligand>
        <name>ATP</name>
        <dbReference type="ChEBI" id="CHEBI:30616"/>
    </ligand>
</feature>
<keyword evidence="18" id="KW-1185">Reference proteome</keyword>
<dbReference type="GO" id="GO:0008360">
    <property type="term" value="P:regulation of cell shape"/>
    <property type="evidence" value="ECO:0007669"/>
    <property type="project" value="UniProtKB-KW"/>
</dbReference>
<comment type="caution">
    <text evidence="12">Lacks conserved residue(s) required for the propagation of feature annotation.</text>
</comment>
<evidence type="ECO:0000259" key="16">
    <source>
        <dbReference type="Pfam" id="PF08245"/>
    </source>
</evidence>
<keyword evidence="3 12" id="KW-0963">Cytoplasm</keyword>
<dbReference type="InterPro" id="IPR005761">
    <property type="entry name" value="UDP-N-AcMur-Glu-dNH2Pim_ligase"/>
</dbReference>
<keyword evidence="8 12" id="KW-0133">Cell shape</keyword>